<dbReference type="InterPro" id="IPR011528">
    <property type="entry name" value="NERD"/>
</dbReference>
<evidence type="ECO:0000256" key="1">
    <source>
        <dbReference type="SAM" id="MobiDB-lite"/>
    </source>
</evidence>
<evidence type="ECO:0000259" key="2">
    <source>
        <dbReference type="PROSITE" id="PS50965"/>
    </source>
</evidence>
<dbReference type="Proteomes" id="UP000266489">
    <property type="component" value="Unassembled WGS sequence"/>
</dbReference>
<sequence length="375" mass="40350">MSSSVTPADTAREPKSTTTDPHKCHSRMSKTTSGGRRTQGRPAPILSLGRGGRNVARIIGTSGAWKDVLVMARTAGIVVDEPSDVGIQLARAQKVLYQQDTLARDDLALQQAALEHDLAEQRSTSAEDIARIHARSGQETARLAGSSDPESLRAATRLWAGLSRLSRQAQERAQVRVRSRAVLPAERALEDFIADRDTEVARRVEGARRIVKGVEVLAHSGVLANAIAERAVIRTLNTLPDDFVLINDLHLSTNQDVPFEDSYLKTAQLDHLLVGPPGLYAIETRNWSSTVAADGDEADPVLQVTRASFLCSHILKDAGCDQIVRSVVACGGAPPTRSGGAHVAIMPTARLLAYVQYGSPLVSVQQIADVCRILT</sequence>
<feature type="domain" description="NERD" evidence="2">
    <location>
        <begin position="224"/>
        <end position="334"/>
    </location>
</feature>
<protein>
    <submittedName>
        <fullName evidence="3">NERD domain-containing protein</fullName>
    </submittedName>
</protein>
<name>A0A398D0K4_9BACT</name>
<dbReference type="AlphaFoldDB" id="A0A398D0K4"/>
<evidence type="ECO:0000313" key="6">
    <source>
        <dbReference type="Proteomes" id="UP000266489"/>
    </source>
</evidence>
<organism evidence="3 5">
    <name type="scientific">Candidatus Cryosericum odellii</name>
    <dbReference type="NCBI Taxonomy" id="2290917"/>
    <lineage>
        <taxon>Bacteria</taxon>
        <taxon>Pseudomonadati</taxon>
        <taxon>Caldisericota/Cryosericota group</taxon>
        <taxon>Candidatus Cryosericota</taxon>
        <taxon>Candidatus Cryosericia</taxon>
        <taxon>Candidatus Cryosericales</taxon>
        <taxon>Candidatus Cryosericaceae</taxon>
        <taxon>Candidatus Cryosericum</taxon>
    </lineage>
</organism>
<dbReference type="OrthoDB" id="9813328at2"/>
<feature type="compositionally biased region" description="Basic and acidic residues" evidence="1">
    <location>
        <begin position="10"/>
        <end position="23"/>
    </location>
</feature>
<comment type="caution">
    <text evidence="3">The sequence shown here is derived from an EMBL/GenBank/DDBJ whole genome shotgun (WGS) entry which is preliminary data.</text>
</comment>
<proteinExistence type="predicted"/>
<dbReference type="PROSITE" id="PS50965">
    <property type="entry name" value="NERD"/>
    <property type="match status" value="1"/>
</dbReference>
<dbReference type="EMBL" id="QXIT01000078">
    <property type="protein sequence ID" value="RIE08363.1"/>
    <property type="molecule type" value="Genomic_DNA"/>
</dbReference>
<evidence type="ECO:0000313" key="5">
    <source>
        <dbReference type="Proteomes" id="UP000266260"/>
    </source>
</evidence>
<evidence type="ECO:0000313" key="4">
    <source>
        <dbReference type="EMBL" id="RIE11275.1"/>
    </source>
</evidence>
<gene>
    <name evidence="4" type="ORF">SMC5_05125</name>
    <name evidence="3" type="ORF">SMC6_04275</name>
</gene>
<evidence type="ECO:0000313" key="3">
    <source>
        <dbReference type="EMBL" id="RIE08363.1"/>
    </source>
</evidence>
<dbReference type="Proteomes" id="UP000266260">
    <property type="component" value="Unassembled WGS sequence"/>
</dbReference>
<feature type="region of interest" description="Disordered" evidence="1">
    <location>
        <begin position="1"/>
        <end position="45"/>
    </location>
</feature>
<keyword evidence="5" id="KW-1185">Reference proteome</keyword>
<accession>A0A398D8A3</accession>
<dbReference type="Pfam" id="PF08378">
    <property type="entry name" value="NERD"/>
    <property type="match status" value="1"/>
</dbReference>
<dbReference type="EMBL" id="QXIU01000120">
    <property type="protein sequence ID" value="RIE11275.1"/>
    <property type="molecule type" value="Genomic_DNA"/>
</dbReference>
<accession>A0A398D0K4</accession>
<reference evidence="5 6" key="1">
    <citation type="submission" date="2018-09" db="EMBL/GenBank/DDBJ databases">
        <title>Discovery and Ecogenomic Context for Candidatus Cryosericales, a Global Caldiserica Order Active in Thawing Permafrost.</title>
        <authorList>
            <person name="Martinez M.A."/>
            <person name="Woodcroft B.J."/>
            <person name="Ignacio Espinoza J.C."/>
            <person name="Zayed A."/>
            <person name="Singleton C.M."/>
            <person name="Boyd J."/>
            <person name="Li Y.-F."/>
            <person name="Purvine S."/>
            <person name="Maughan H."/>
            <person name="Hodgkins S.B."/>
            <person name="Anderson D."/>
            <person name="Sederholm M."/>
            <person name="Temperton B."/>
            <person name="Saleska S.R."/>
            <person name="Tyson G.W."/>
            <person name="Rich V.I."/>
        </authorList>
    </citation>
    <scope>NUCLEOTIDE SEQUENCE [LARGE SCALE GENOMIC DNA]</scope>
    <source>
        <strain evidence="4 6">SMC5</strain>
        <strain evidence="3 5">SMC6</strain>
    </source>
</reference>